<dbReference type="Gramene" id="PVH34462">
    <property type="protein sequence ID" value="PVH34462"/>
    <property type="gene ID" value="PAHAL_8G224700"/>
</dbReference>
<accession>A0A2T8I9W4</accession>
<dbReference type="Proteomes" id="UP000243499">
    <property type="component" value="Chromosome 8"/>
</dbReference>
<evidence type="ECO:0000256" key="1">
    <source>
        <dbReference type="SAM" id="MobiDB-lite"/>
    </source>
</evidence>
<dbReference type="AlphaFoldDB" id="A0A2T8I9W4"/>
<protein>
    <submittedName>
        <fullName evidence="2">Uncharacterized protein</fullName>
    </submittedName>
</protein>
<feature type="region of interest" description="Disordered" evidence="1">
    <location>
        <begin position="43"/>
        <end position="154"/>
    </location>
</feature>
<proteinExistence type="predicted"/>
<sequence length="170" mass="17872">MTFPHRSLLKMPPSRPLTMMQDLHLELARQPCPSSSCSCLLASRPWSPPNPGRSAAAARTRPTARTNPTLSSYPSSQAPTPAVCSTKPSRATSPTRSTASRSAAATWTLMPAAPVSAPRSWARGSGARSARTRPSSTTSASSASPTRNTSLTWTPLAVSTPPCLIMARSS</sequence>
<feature type="compositionally biased region" description="Low complexity" evidence="1">
    <location>
        <begin position="116"/>
        <end position="150"/>
    </location>
</feature>
<dbReference type="EMBL" id="CM008053">
    <property type="protein sequence ID" value="PVH34462.1"/>
    <property type="molecule type" value="Genomic_DNA"/>
</dbReference>
<name>A0A2T8I9W4_9POAL</name>
<evidence type="ECO:0000313" key="2">
    <source>
        <dbReference type="EMBL" id="PVH34462.1"/>
    </source>
</evidence>
<reference evidence="2" key="1">
    <citation type="submission" date="2018-04" db="EMBL/GenBank/DDBJ databases">
        <title>WGS assembly of Panicum hallii.</title>
        <authorList>
            <person name="Lovell J."/>
            <person name="Jenkins J."/>
            <person name="Lowry D."/>
            <person name="Mamidi S."/>
            <person name="Sreedasyam A."/>
            <person name="Weng X."/>
            <person name="Barry K."/>
            <person name="Bonette J."/>
            <person name="Campitelli B."/>
            <person name="Daum C."/>
            <person name="Gordon S."/>
            <person name="Gould B."/>
            <person name="Lipzen A."/>
            <person name="Macqueen A."/>
            <person name="Palacio-Mejia J."/>
            <person name="Plott C."/>
            <person name="Shakirov E."/>
            <person name="Shu S."/>
            <person name="Yoshinaga Y."/>
            <person name="Zane M."/>
            <person name="Rokhsar D."/>
            <person name="Grimwood J."/>
            <person name="Schmutz J."/>
            <person name="Juenger T."/>
        </authorList>
    </citation>
    <scope>NUCLEOTIDE SEQUENCE [LARGE SCALE GENOMIC DNA]</scope>
    <source>
        <strain evidence="2">FIL2</strain>
    </source>
</reference>
<feature type="compositionally biased region" description="Low complexity" evidence="1">
    <location>
        <begin position="53"/>
        <end position="69"/>
    </location>
</feature>
<gene>
    <name evidence="2" type="ORF">PAHAL_8G224700</name>
</gene>
<feature type="compositionally biased region" description="Polar residues" evidence="1">
    <location>
        <begin position="70"/>
        <end position="79"/>
    </location>
</feature>
<organism evidence="2">
    <name type="scientific">Panicum hallii</name>
    <dbReference type="NCBI Taxonomy" id="206008"/>
    <lineage>
        <taxon>Eukaryota</taxon>
        <taxon>Viridiplantae</taxon>
        <taxon>Streptophyta</taxon>
        <taxon>Embryophyta</taxon>
        <taxon>Tracheophyta</taxon>
        <taxon>Spermatophyta</taxon>
        <taxon>Magnoliopsida</taxon>
        <taxon>Liliopsida</taxon>
        <taxon>Poales</taxon>
        <taxon>Poaceae</taxon>
        <taxon>PACMAD clade</taxon>
        <taxon>Panicoideae</taxon>
        <taxon>Panicodae</taxon>
        <taxon>Paniceae</taxon>
        <taxon>Panicinae</taxon>
        <taxon>Panicum</taxon>
        <taxon>Panicum sect. Panicum</taxon>
    </lineage>
</organism>
<feature type="compositionally biased region" description="Low complexity" evidence="1">
    <location>
        <begin position="85"/>
        <end position="106"/>
    </location>
</feature>